<dbReference type="Pfam" id="PF18029">
    <property type="entry name" value="Glyoxalase_6"/>
    <property type="match status" value="1"/>
</dbReference>
<protein>
    <submittedName>
        <fullName evidence="2">VOC family protein</fullName>
    </submittedName>
</protein>
<name>A0A931ABI2_9ACTN</name>
<dbReference type="InterPro" id="IPR037523">
    <property type="entry name" value="VOC_core"/>
</dbReference>
<evidence type="ECO:0000313" key="3">
    <source>
        <dbReference type="Proteomes" id="UP000605361"/>
    </source>
</evidence>
<evidence type="ECO:0000313" key="2">
    <source>
        <dbReference type="EMBL" id="MBF8189781.1"/>
    </source>
</evidence>
<dbReference type="PANTHER" id="PTHR35908:SF1">
    <property type="entry name" value="CONSERVED PROTEIN"/>
    <property type="match status" value="1"/>
</dbReference>
<dbReference type="SUPFAM" id="SSF54593">
    <property type="entry name" value="Glyoxalase/Bleomycin resistance protein/Dihydroxybiphenyl dioxygenase"/>
    <property type="match status" value="1"/>
</dbReference>
<keyword evidence="3" id="KW-1185">Reference proteome</keyword>
<comment type="caution">
    <text evidence="2">The sequence shown here is derived from an EMBL/GenBank/DDBJ whole genome shotgun (WGS) entry which is preliminary data.</text>
</comment>
<dbReference type="InterPro" id="IPR029068">
    <property type="entry name" value="Glyas_Bleomycin-R_OHBP_Dase"/>
</dbReference>
<dbReference type="AlphaFoldDB" id="A0A931ABI2"/>
<dbReference type="Gene3D" id="3.10.180.10">
    <property type="entry name" value="2,3-Dihydroxybiphenyl 1,2-Dioxygenase, domain 1"/>
    <property type="match status" value="1"/>
</dbReference>
<dbReference type="Proteomes" id="UP000605361">
    <property type="component" value="Unassembled WGS sequence"/>
</dbReference>
<organism evidence="2 3">
    <name type="scientific">Nonomuraea cypriaca</name>
    <dbReference type="NCBI Taxonomy" id="1187855"/>
    <lineage>
        <taxon>Bacteria</taxon>
        <taxon>Bacillati</taxon>
        <taxon>Actinomycetota</taxon>
        <taxon>Actinomycetes</taxon>
        <taxon>Streptosporangiales</taxon>
        <taxon>Streptosporangiaceae</taxon>
        <taxon>Nonomuraea</taxon>
    </lineage>
</organism>
<feature type="domain" description="VOC" evidence="1">
    <location>
        <begin position="4"/>
        <end position="120"/>
    </location>
</feature>
<dbReference type="InterPro" id="IPR041581">
    <property type="entry name" value="Glyoxalase_6"/>
</dbReference>
<reference evidence="2" key="1">
    <citation type="submission" date="2020-11" db="EMBL/GenBank/DDBJ databases">
        <title>Whole-genome analyses of Nonomuraea sp. K274.</title>
        <authorList>
            <person name="Veyisoglu A."/>
        </authorList>
    </citation>
    <scope>NUCLEOTIDE SEQUENCE</scope>
    <source>
        <strain evidence="2">K274</strain>
    </source>
</reference>
<sequence>MACRISELVIACRDPQRLAAFWCEVLGFIVLDTEDGAVEIGPREGFGGLQPTLIFSPTTEPNAGRPRLHIDVNATDRDQDAELERLLKLGARPADIGQTGEEPWHVLTDPEGNEFCLLRARLS</sequence>
<dbReference type="PANTHER" id="PTHR35908">
    <property type="entry name" value="HYPOTHETICAL FUSION PROTEIN"/>
    <property type="match status" value="1"/>
</dbReference>
<dbReference type="RefSeq" id="WP_195898721.1">
    <property type="nucleotide sequence ID" value="NZ_JADOGI010000101.1"/>
</dbReference>
<dbReference type="EMBL" id="JADOGI010000101">
    <property type="protein sequence ID" value="MBF8189781.1"/>
    <property type="molecule type" value="Genomic_DNA"/>
</dbReference>
<dbReference type="PROSITE" id="PS51819">
    <property type="entry name" value="VOC"/>
    <property type="match status" value="1"/>
</dbReference>
<evidence type="ECO:0000259" key="1">
    <source>
        <dbReference type="PROSITE" id="PS51819"/>
    </source>
</evidence>
<dbReference type="CDD" id="cd06587">
    <property type="entry name" value="VOC"/>
    <property type="match status" value="1"/>
</dbReference>
<accession>A0A931ABI2</accession>
<proteinExistence type="predicted"/>
<gene>
    <name evidence="2" type="ORF">ITP53_29415</name>
</gene>